<dbReference type="InterPro" id="IPR025962">
    <property type="entry name" value="SdpI/YhfL"/>
</dbReference>
<dbReference type="EMBL" id="CP031310">
    <property type="protein sequence ID" value="QCC52719.1"/>
    <property type="molecule type" value="Genomic_DNA"/>
</dbReference>
<feature type="transmembrane region" description="Helical" evidence="1">
    <location>
        <begin position="187"/>
        <end position="208"/>
    </location>
</feature>
<dbReference type="PIRSF" id="PIRSF038959">
    <property type="entry name" value="SdpI"/>
    <property type="match status" value="1"/>
</dbReference>
<dbReference type="AlphaFoldDB" id="A0A4D6HFB8"/>
<dbReference type="STRING" id="1457250.GCA_000755225_02165"/>
<proteinExistence type="predicted"/>
<dbReference type="GO" id="GO:0009636">
    <property type="term" value="P:response to toxic substance"/>
    <property type="evidence" value="ECO:0007669"/>
    <property type="project" value="TreeGrafter"/>
</dbReference>
<feature type="transmembrane region" description="Helical" evidence="1">
    <location>
        <begin position="48"/>
        <end position="68"/>
    </location>
</feature>
<dbReference type="InterPro" id="IPR026272">
    <property type="entry name" value="SdpI"/>
</dbReference>
<accession>A0A4D6HFB8</accession>
<dbReference type="PANTHER" id="PTHR37810">
    <property type="entry name" value="IMMUNITY PROTEIN SDPI"/>
    <property type="match status" value="1"/>
</dbReference>
<keyword evidence="4" id="KW-1185">Reference proteome</keyword>
<feature type="transmembrane region" description="Helical" evidence="1">
    <location>
        <begin position="88"/>
        <end position="109"/>
    </location>
</feature>
<feature type="transmembrane region" description="Helical" evidence="1">
    <location>
        <begin position="164"/>
        <end position="181"/>
    </location>
</feature>
<gene>
    <name evidence="3" type="ORF">DV733_16420</name>
</gene>
<dbReference type="Proteomes" id="UP000296706">
    <property type="component" value="Chromosome"/>
</dbReference>
<dbReference type="OrthoDB" id="102247at2157"/>
<evidence type="ECO:0000313" key="4">
    <source>
        <dbReference type="Proteomes" id="UP000296706"/>
    </source>
</evidence>
<dbReference type="RefSeq" id="WP_049993039.1">
    <property type="nucleotide sequence ID" value="NZ_CP031310.1"/>
</dbReference>
<keyword evidence="1" id="KW-0812">Transmembrane</keyword>
<organism evidence="3 4">
    <name type="scientific">Halapricum salinum</name>
    <dbReference type="NCBI Taxonomy" id="1457250"/>
    <lineage>
        <taxon>Archaea</taxon>
        <taxon>Methanobacteriati</taxon>
        <taxon>Methanobacteriota</taxon>
        <taxon>Stenosarchaea group</taxon>
        <taxon>Halobacteria</taxon>
        <taxon>Halobacteriales</taxon>
        <taxon>Haloarculaceae</taxon>
        <taxon>Halapricum</taxon>
    </lineage>
</organism>
<keyword evidence="1" id="KW-0472">Membrane</keyword>
<evidence type="ECO:0000259" key="2">
    <source>
        <dbReference type="Pfam" id="PF07853"/>
    </source>
</evidence>
<dbReference type="KEGG" id="hsn:DV733_16420"/>
<keyword evidence="1" id="KW-1133">Transmembrane helix</keyword>
<feature type="transmembrane region" description="Helical" evidence="1">
    <location>
        <begin position="115"/>
        <end position="134"/>
    </location>
</feature>
<feature type="domain" description="DUF1648" evidence="2">
    <location>
        <begin position="13"/>
        <end position="58"/>
    </location>
</feature>
<dbReference type="GeneID" id="39849477"/>
<evidence type="ECO:0000256" key="1">
    <source>
        <dbReference type="SAM" id="Phobius"/>
    </source>
</evidence>
<reference evidence="3 4" key="1">
    <citation type="journal article" date="2019" name="Nat. Commun.">
        <title>A new type of DNA phosphorothioation-based antiviral system in archaea.</title>
        <authorList>
            <person name="Xiong L."/>
            <person name="Liu S."/>
            <person name="Chen S."/>
            <person name="Xiao Y."/>
            <person name="Zhu B."/>
            <person name="Gao Y."/>
            <person name="Zhang Y."/>
            <person name="Chen B."/>
            <person name="Luo J."/>
            <person name="Deng Z."/>
            <person name="Chen X."/>
            <person name="Wang L."/>
            <person name="Chen S."/>
        </authorList>
    </citation>
    <scope>NUCLEOTIDE SEQUENCE [LARGE SCALE GENOMIC DNA]</scope>
    <source>
        <strain evidence="3 4">CBA1105</strain>
    </source>
</reference>
<evidence type="ECO:0000313" key="3">
    <source>
        <dbReference type="EMBL" id="QCC52719.1"/>
    </source>
</evidence>
<name>A0A4D6HFB8_9EURY</name>
<dbReference type="PANTHER" id="PTHR37810:SF5">
    <property type="entry name" value="IMMUNITY PROTEIN SDPI"/>
    <property type="match status" value="1"/>
</dbReference>
<protein>
    <submittedName>
        <fullName evidence="3">DUF1648 domain-containing protein</fullName>
    </submittedName>
</protein>
<dbReference type="InterPro" id="IPR012867">
    <property type="entry name" value="DUF1648"/>
</dbReference>
<dbReference type="Pfam" id="PF13630">
    <property type="entry name" value="SdpI"/>
    <property type="match status" value="1"/>
</dbReference>
<dbReference type="Pfam" id="PF07853">
    <property type="entry name" value="DUF1648"/>
    <property type="match status" value="1"/>
</dbReference>
<sequence length="214" mass="22959">MHSTHRYGLGLAIAAAAGVASLLAAPELPQEVVTHWNAAGEADGYAPRWVAMALLPALSVAILAMFAVIPRIDPLGSNIREFQAAYEWFAVGTVALLSYVHAVLLLVNVGVEASIFQLVTPAVAALYVAVGFVLDRAEQNWFVGIRTPWTLTDEQVWDRTHERAGPLFKVAGVVTLGALVVPEYATAFLVGPVAVVALVTTVYSYVAYRRIHHG</sequence>